<gene>
    <name evidence="5" type="ORF">SAMN05443999_10666</name>
</gene>
<dbReference type="InterPro" id="IPR038404">
    <property type="entry name" value="TRAP_DctP_sf"/>
</dbReference>
<name>A0A1H7R576_9RHOB</name>
<dbReference type="OrthoDB" id="7818209at2"/>
<evidence type="ECO:0000256" key="1">
    <source>
        <dbReference type="ARBA" id="ARBA00004418"/>
    </source>
</evidence>
<dbReference type="EMBL" id="FOAG01000006">
    <property type="protein sequence ID" value="SEL55333.1"/>
    <property type="molecule type" value="Genomic_DNA"/>
</dbReference>
<keyword evidence="3" id="KW-0574">Periplasm</keyword>
<evidence type="ECO:0000256" key="3">
    <source>
        <dbReference type="ARBA" id="ARBA00022764"/>
    </source>
</evidence>
<evidence type="ECO:0000313" key="5">
    <source>
        <dbReference type="EMBL" id="SEL55333.1"/>
    </source>
</evidence>
<dbReference type="PANTHER" id="PTHR33376:SF5">
    <property type="entry name" value="EXTRACYTOPLASMIC SOLUTE RECEPTOR PROTEIN"/>
    <property type="match status" value="1"/>
</dbReference>
<sequence length="339" mass="36265">MKKYLSYTAVAALSLAFAGEAMATEWNVSLWGKRRAFTEHVEKLAELVSEKTNGEFTLNISYGGLSNEKENLDGISIGAFEMAQFCAGYHADKNPSLTVLELPFLGVETLEQETALSLALYDHPAVQADLGRWNATLLMPSPMPQYNFVGSGDAPTTPEEFSGMSVRALGGIGDAMKAVGAVPTSMSATEVRQAMDSGVVKAVSFAPHAHMSFGTIESASWWTGNLNPGTVNCPVVANTDALNALSDAEREALLGSIDEALTHYIDYYQNETMKAWGPALEERGIEVISFDEDSLKAFKDIAAGPAAASWIESNTARGLPAQELYDFVTGKLGEIKGGS</sequence>
<accession>A0A1H7R576</accession>
<evidence type="ECO:0000313" key="6">
    <source>
        <dbReference type="Proteomes" id="UP000199582"/>
    </source>
</evidence>
<dbReference type="STRING" id="1287727.SAMN05443999_10666"/>
<dbReference type="AlphaFoldDB" id="A0A1H7R576"/>
<proteinExistence type="predicted"/>
<dbReference type="Proteomes" id="UP000199582">
    <property type="component" value="Unassembled WGS sequence"/>
</dbReference>
<dbReference type="Pfam" id="PF03480">
    <property type="entry name" value="DctP"/>
    <property type="match status" value="1"/>
</dbReference>
<feature type="signal peptide" evidence="4">
    <location>
        <begin position="1"/>
        <end position="23"/>
    </location>
</feature>
<organism evidence="5 6">
    <name type="scientific">Roseovarius azorensis</name>
    <dbReference type="NCBI Taxonomy" id="1287727"/>
    <lineage>
        <taxon>Bacteria</taxon>
        <taxon>Pseudomonadati</taxon>
        <taxon>Pseudomonadota</taxon>
        <taxon>Alphaproteobacteria</taxon>
        <taxon>Rhodobacterales</taxon>
        <taxon>Roseobacteraceae</taxon>
        <taxon>Roseovarius</taxon>
    </lineage>
</organism>
<dbReference type="Gene3D" id="3.40.190.170">
    <property type="entry name" value="Bacterial extracellular solute-binding protein, family 7"/>
    <property type="match status" value="1"/>
</dbReference>
<dbReference type="GO" id="GO:0055085">
    <property type="term" value="P:transmembrane transport"/>
    <property type="evidence" value="ECO:0007669"/>
    <property type="project" value="InterPro"/>
</dbReference>
<dbReference type="NCBIfam" id="NF037995">
    <property type="entry name" value="TRAP_S1"/>
    <property type="match status" value="1"/>
</dbReference>
<feature type="chain" id="PRO_5009299817" evidence="4">
    <location>
        <begin position="24"/>
        <end position="339"/>
    </location>
</feature>
<evidence type="ECO:0000256" key="2">
    <source>
        <dbReference type="ARBA" id="ARBA00022729"/>
    </source>
</evidence>
<dbReference type="GO" id="GO:0042597">
    <property type="term" value="C:periplasmic space"/>
    <property type="evidence" value="ECO:0007669"/>
    <property type="project" value="UniProtKB-SubCell"/>
</dbReference>
<dbReference type="InterPro" id="IPR018389">
    <property type="entry name" value="DctP_fam"/>
</dbReference>
<dbReference type="RefSeq" id="WP_093036216.1">
    <property type="nucleotide sequence ID" value="NZ_FOAG01000006.1"/>
</dbReference>
<keyword evidence="6" id="KW-1185">Reference proteome</keyword>
<reference evidence="5 6" key="1">
    <citation type="submission" date="2016-10" db="EMBL/GenBank/DDBJ databases">
        <authorList>
            <person name="de Groot N.N."/>
        </authorList>
    </citation>
    <scope>NUCLEOTIDE SEQUENCE [LARGE SCALE GENOMIC DNA]</scope>
    <source>
        <strain evidence="5 6">DSM 100674</strain>
    </source>
</reference>
<dbReference type="PANTHER" id="PTHR33376">
    <property type="match status" value="1"/>
</dbReference>
<protein>
    <submittedName>
        <fullName evidence="5">TRAP-type C4-dicarboxylate transport system, substrate-binding protein</fullName>
    </submittedName>
</protein>
<evidence type="ECO:0000256" key="4">
    <source>
        <dbReference type="SAM" id="SignalP"/>
    </source>
</evidence>
<keyword evidence="2 4" id="KW-0732">Signal</keyword>
<comment type="subcellular location">
    <subcellularLocation>
        <location evidence="1">Periplasm</location>
    </subcellularLocation>
</comment>